<dbReference type="CDD" id="cd15040">
    <property type="entry name" value="7tmB2_Adhesion"/>
    <property type="match status" value="1"/>
</dbReference>
<accession>A0A817L7M4</accession>
<dbReference type="GO" id="GO:0035556">
    <property type="term" value="P:intracellular signal transduction"/>
    <property type="evidence" value="ECO:0007669"/>
    <property type="project" value="InterPro"/>
</dbReference>
<dbReference type="InterPro" id="IPR028082">
    <property type="entry name" value="Peripla_BP_I"/>
</dbReference>
<dbReference type="GO" id="GO:0005524">
    <property type="term" value="F:ATP binding"/>
    <property type="evidence" value="ECO:0007669"/>
    <property type="project" value="InterPro"/>
</dbReference>
<dbReference type="GO" id="GO:0004016">
    <property type="term" value="F:adenylate cyclase activity"/>
    <property type="evidence" value="ECO:0007669"/>
    <property type="project" value="TreeGrafter"/>
</dbReference>
<dbReference type="InterPro" id="IPR029787">
    <property type="entry name" value="Nucleotide_cyclase"/>
</dbReference>
<comment type="similarity">
    <text evidence="14">Belongs to the adenylyl cyclase class-4/guanylyl cyclase family.</text>
</comment>
<dbReference type="GO" id="GO:0007168">
    <property type="term" value="P:receptor guanylyl cyclase signaling pathway"/>
    <property type="evidence" value="ECO:0007669"/>
    <property type="project" value="TreeGrafter"/>
</dbReference>
<evidence type="ECO:0000256" key="6">
    <source>
        <dbReference type="ARBA" id="ARBA00022729"/>
    </source>
</evidence>
<comment type="subcellular location">
    <subcellularLocation>
        <location evidence="1">Membrane</location>
        <topology evidence="1">Multi-pass membrane protein</topology>
    </subcellularLocation>
    <subcellularLocation>
        <location evidence="2">Membrane</location>
        <topology evidence="2">Single-pass type I membrane protein</topology>
    </subcellularLocation>
</comment>
<dbReference type="InterPro" id="IPR046338">
    <property type="entry name" value="GAIN_dom_sf"/>
</dbReference>
<feature type="transmembrane region" description="Helical" evidence="18">
    <location>
        <begin position="1666"/>
        <end position="1685"/>
    </location>
</feature>
<evidence type="ECO:0000313" key="25">
    <source>
        <dbReference type="Proteomes" id="UP000663825"/>
    </source>
</evidence>
<keyword evidence="6" id="KW-0732">Signal</keyword>
<comment type="caution">
    <text evidence="24">The sequence shown here is derived from an EMBL/GenBank/DDBJ whole genome shotgun (WGS) entry which is preliminary data.</text>
</comment>
<feature type="transmembrane region" description="Helical" evidence="18">
    <location>
        <begin position="7"/>
        <end position="27"/>
    </location>
</feature>
<evidence type="ECO:0000259" key="23">
    <source>
        <dbReference type="PROSITE" id="PS50261"/>
    </source>
</evidence>
<dbReference type="FunFam" id="3.30.70.1230:FF:000013">
    <property type="entry name" value="Guanylate cyclase"/>
    <property type="match status" value="1"/>
</dbReference>
<dbReference type="Pfam" id="PF07701">
    <property type="entry name" value="HNOBA"/>
    <property type="match status" value="1"/>
</dbReference>
<dbReference type="Proteomes" id="UP000663825">
    <property type="component" value="Unassembled WGS sequence"/>
</dbReference>
<feature type="coiled-coil region" evidence="16">
    <location>
        <begin position="984"/>
        <end position="1012"/>
    </location>
</feature>
<reference evidence="24" key="1">
    <citation type="submission" date="2021-02" db="EMBL/GenBank/DDBJ databases">
        <authorList>
            <person name="Nowell W R."/>
        </authorList>
    </citation>
    <scope>NUCLEOTIDE SEQUENCE</scope>
</reference>
<dbReference type="EC" id="4.6.1.2" evidence="4 15"/>
<keyword evidence="13 15" id="KW-0141">cGMP biosynthesis</keyword>
<comment type="catalytic activity">
    <reaction evidence="15">
        <text>GTP = 3',5'-cyclic GMP + diphosphate</text>
        <dbReference type="Rhea" id="RHEA:13665"/>
        <dbReference type="ChEBI" id="CHEBI:33019"/>
        <dbReference type="ChEBI" id="CHEBI:37565"/>
        <dbReference type="ChEBI" id="CHEBI:57746"/>
        <dbReference type="EC" id="4.6.1.2"/>
    </reaction>
</comment>
<evidence type="ECO:0000259" key="22">
    <source>
        <dbReference type="PROSITE" id="PS50221"/>
    </source>
</evidence>
<dbReference type="EMBL" id="CAJNXB010000062">
    <property type="protein sequence ID" value="CAF3014586.1"/>
    <property type="molecule type" value="Genomic_DNA"/>
</dbReference>
<feature type="domain" description="GAIN-B" evidence="22">
    <location>
        <begin position="1471"/>
        <end position="1616"/>
    </location>
</feature>
<dbReference type="OrthoDB" id="4062651at2759"/>
<dbReference type="GO" id="GO:0004672">
    <property type="term" value="F:protein kinase activity"/>
    <property type="evidence" value="ECO:0007669"/>
    <property type="project" value="InterPro"/>
</dbReference>
<evidence type="ECO:0000256" key="13">
    <source>
        <dbReference type="ARBA" id="ARBA00023293"/>
    </source>
</evidence>
<dbReference type="InterPro" id="IPR001054">
    <property type="entry name" value="A/G_cyclase"/>
</dbReference>
<evidence type="ECO:0000259" key="20">
    <source>
        <dbReference type="PROSITE" id="PS50041"/>
    </source>
</evidence>
<dbReference type="SUPFAM" id="SSF53822">
    <property type="entry name" value="Periplasmic binding protein-like I"/>
    <property type="match status" value="1"/>
</dbReference>
<feature type="transmembrane region" description="Helical" evidence="18">
    <location>
        <begin position="384"/>
        <end position="406"/>
    </location>
</feature>
<evidence type="ECO:0000256" key="17">
    <source>
        <dbReference type="SAM" id="MobiDB-lite"/>
    </source>
</evidence>
<dbReference type="InterPro" id="IPR011009">
    <property type="entry name" value="Kinase-like_dom_sf"/>
</dbReference>
<evidence type="ECO:0000256" key="15">
    <source>
        <dbReference type="RuleBase" id="RU003431"/>
    </source>
</evidence>
<dbReference type="PANTHER" id="PTHR11920:SF462">
    <property type="entry name" value="GUANYLATE CYCLASE"/>
    <property type="match status" value="1"/>
</dbReference>
<feature type="domain" description="G-protein coupled receptors family 2 profile 2" evidence="23">
    <location>
        <begin position="1629"/>
        <end position="1877"/>
    </location>
</feature>
<keyword evidence="11" id="KW-0675">Receptor</keyword>
<feature type="transmembrane region" description="Helical" evidence="18">
    <location>
        <begin position="1739"/>
        <end position="1763"/>
    </location>
</feature>
<sequence length="1970" mass="224286">MHLLYDIILILISIQSYLCLNNLTYVLSNINASEINSVLSSNDYILTNSSYVLRLPLRGVQLLNSIQTLLSSNDTQSIVFSSKRSDCSLPIALALKYNTINISSPLCFSDIASSINNILQLAVTSQQLAAAASSFMNQYSLTYFSIIISESDDFYSNLAQQFSAYLAEKNFISEQILVQSNFPPSSSSSNSKVCSYNDEILLYSQALIYSKSRSADNIIFIFLRWSPHFVSFYTPQFLPNTSSIGTSGSFPILHLLPIDYSVTSSFQNMVSTYAHILSSTSNVSFADDIIFILNELESVEYLQPSHPSLSLSPVTLDSNHQRLFQYLLIGRQCNSTWTVFKKINTTSSTFTNIDTTTNICTHIVYPTSDGTSTTTDTGWQTLRVVLFSLLGVGLVCAVLLIAFFMIRSRRARTQMSKGPNKIILLPDDLMFVMPKGSIFTSKVNLKNEVHERSNLSMRSDDHRAGKTARFNGDLVEVKQLHIGPLSLRTKVMRELRQLKDLRHENVNTFIGIFIDQKSPALIFEYGDRGSLEDILKKEEIKLDWNFKWSMLNDLVRGMRYISNSSIRCHGNLKSRNCIVDSRWVLKITDYRLNEIYALQNSPKQVEIADLLWMAPEHVRTAIIKNDVATLVTSSLAGDVYSFGIIMQEVILRGPPYCMLELTPQEIIAKIKKPPPLLRPSVSKQTAPPEYINSMKQCWSEQAESRPSFNDLSQSIKLLNGGKKVNIVDTMFKMLEQYSNNLEDLIRERTTQLEEEKKKTDKLLSQMLPPSVADSLKSGKAVEAVWYECVTIYFSDIVGFTTISALSSPMEVVDLLNDLYTMFDSILEDFDCYKVETIGDAYMVVSGLPIQNGTRHASEIAMMALTLLHACGKFRIRHMPGVPLRLRIGLHSGACVAGVVGLKMPRYCLFGDTVNTASRMESTSMAFRIHTSETTADLLEILGGFNLEFRGVTEIKGRGNYRTYWLCGKEGFDKELPEPVISENNHGLDKELVRLVEERKAQEEEAAKRKESNNEIHVKPIIETVPDKPSAPTTAPPAATASVKFKDSEAIDDLLRFTPPPSNQQKQYKSNSIAKELTPNELPAKLQQQMNEPTRKSTKLCLDEFRQHKTHYRRRPRLSPVCAHYCTTTTNCQSNQEQSACVSPLWPPETIKYAQKFKRICYVRVTAILQYEQAKQMCHRYGLQLAIIDNIQLLERLRQLNMFNTTCKGQCPESRGYYIGLKRLLNQSKSKWMWSNNVSWAENEIDCDDYAHTFYANSSLLCYIGSDGQKKVTVWNKNEPNNYRSPNYRGGEQCVEIIVHTDEKSALEKTGKLNDIPCTKPTFGVICQMEDTKPINITRFESFAKIIGFTKIEDLLANFENTISLNIETLVTRTQAFEDLLNLDSFTTNQTTNILNMFDQLVNVTGQLKLEDSLYKSVTNKYSMIFFYSISYSYFNRLLQFLDSFSAKIQIGSNRSISFEYENMNLSIFDINFQNESNEWRNINTNKYLNTIIEINIQALKKQLIQSKNYRIVETIFSNFNLFPQTNITNFGVPLSYQIANFTTIKADNDLIRFQIQVSESLQSYNIACVYWSFDKNNGSWVADHDCRFAGYVNNYAQCYCNHLTHFAVLMISNPHQSLELLSAFEELILTFVTYIGISLSIFGLVMTLITYVLFRSSQNNRSHISLIMLCLSILFVNCCYIPFSFTQSSSFKLNQHLFCTILGFLFHYFLIASFMWMLIMAIVQYMHFVRILNTHISHFYIKSCTIGWIVPLIFPSLVVLLGHNRGYTEESRCWINNQNLLNLTFLLPISTIILFNLILFGFILRSIFRHNAVVATKKKKYSKVQIGATLCCFVSIGCTWLFGITVLIDPSFNHQLIFSICNSFQGFLIFLFHVYLSKPKRALWQSFLVQHGCHSHSNVSSDHKEIMTISYSTGRNASEITSSLKSNISRASTFSAADQHKSHHNVKSPTTTNHRRNELLNVVHLELSRL</sequence>
<dbReference type="PROSITE" id="PS50261">
    <property type="entry name" value="G_PROTEIN_RECEP_F2_4"/>
    <property type="match status" value="1"/>
</dbReference>
<keyword evidence="5 18" id="KW-0812">Transmembrane</keyword>
<dbReference type="SMART" id="SM00034">
    <property type="entry name" value="CLECT"/>
    <property type="match status" value="1"/>
</dbReference>
<evidence type="ECO:0000256" key="2">
    <source>
        <dbReference type="ARBA" id="ARBA00004479"/>
    </source>
</evidence>
<dbReference type="CDD" id="cd00037">
    <property type="entry name" value="CLECT"/>
    <property type="match status" value="1"/>
</dbReference>
<feature type="domain" description="C-type lectin" evidence="20">
    <location>
        <begin position="1156"/>
        <end position="1319"/>
    </location>
</feature>
<dbReference type="InterPro" id="IPR001245">
    <property type="entry name" value="Ser-Thr/Tyr_kinase_cat_dom"/>
</dbReference>
<feature type="domain" description="Guanylate cyclase" evidence="21">
    <location>
        <begin position="790"/>
        <end position="920"/>
    </location>
</feature>
<evidence type="ECO:0000256" key="11">
    <source>
        <dbReference type="ARBA" id="ARBA00023170"/>
    </source>
</evidence>
<evidence type="ECO:0000256" key="14">
    <source>
        <dbReference type="RuleBase" id="RU000405"/>
    </source>
</evidence>
<keyword evidence="7" id="KW-0547">Nucleotide-binding</keyword>
<feature type="transmembrane region" description="Helical" evidence="18">
    <location>
        <begin position="1824"/>
        <end position="1848"/>
    </location>
</feature>
<evidence type="ECO:0000256" key="7">
    <source>
        <dbReference type="ARBA" id="ARBA00022741"/>
    </source>
</evidence>
<keyword evidence="12 14" id="KW-0456">Lyase</keyword>
<dbReference type="InterPro" id="IPR017981">
    <property type="entry name" value="GPCR_2-like_7TM"/>
</dbReference>
<feature type="coiled-coil region" evidence="16">
    <location>
        <begin position="727"/>
        <end position="758"/>
    </location>
</feature>
<dbReference type="PRINTS" id="PR00249">
    <property type="entry name" value="GPCRSECRETIN"/>
</dbReference>
<dbReference type="Gene3D" id="2.60.220.50">
    <property type="match status" value="1"/>
</dbReference>
<dbReference type="GO" id="GO:0004383">
    <property type="term" value="F:guanylate cyclase activity"/>
    <property type="evidence" value="ECO:0007669"/>
    <property type="project" value="UniProtKB-EC"/>
</dbReference>
<evidence type="ECO:0000256" key="9">
    <source>
        <dbReference type="ARBA" id="ARBA00023136"/>
    </source>
</evidence>
<dbReference type="PROSITE" id="PS50041">
    <property type="entry name" value="C_TYPE_LECTIN_2"/>
    <property type="match status" value="1"/>
</dbReference>
<feature type="domain" description="Protein kinase" evidence="19">
    <location>
        <begin position="384"/>
        <end position="718"/>
    </location>
</feature>
<dbReference type="SUPFAM" id="SSF56112">
    <property type="entry name" value="Protein kinase-like (PK-like)"/>
    <property type="match status" value="1"/>
</dbReference>
<evidence type="ECO:0000256" key="12">
    <source>
        <dbReference type="ARBA" id="ARBA00023239"/>
    </source>
</evidence>
<dbReference type="SMART" id="SM00044">
    <property type="entry name" value="CYCc"/>
    <property type="match status" value="1"/>
</dbReference>
<dbReference type="Gene3D" id="3.10.100.10">
    <property type="entry name" value="Mannose-Binding Protein A, subunit A"/>
    <property type="match status" value="1"/>
</dbReference>
<evidence type="ECO:0000256" key="10">
    <source>
        <dbReference type="ARBA" id="ARBA00023157"/>
    </source>
</evidence>
<dbReference type="PROSITE" id="PS50011">
    <property type="entry name" value="PROTEIN_KINASE_DOM"/>
    <property type="match status" value="1"/>
</dbReference>
<dbReference type="PROSITE" id="PS50221">
    <property type="entry name" value="GAIN_B"/>
    <property type="match status" value="1"/>
</dbReference>
<dbReference type="InterPro" id="IPR000832">
    <property type="entry name" value="GPCR_2_secretin-like"/>
</dbReference>
<dbReference type="SUPFAM" id="SSF81321">
    <property type="entry name" value="Family A G protein-coupled receptor-like"/>
    <property type="match status" value="1"/>
</dbReference>
<dbReference type="Pfam" id="PF01825">
    <property type="entry name" value="GPS"/>
    <property type="match status" value="1"/>
</dbReference>
<feature type="region of interest" description="Disordered" evidence="17">
    <location>
        <begin position="1934"/>
        <end position="1955"/>
    </location>
</feature>
<dbReference type="GO" id="GO:0005886">
    <property type="term" value="C:plasma membrane"/>
    <property type="evidence" value="ECO:0007669"/>
    <property type="project" value="TreeGrafter"/>
</dbReference>
<dbReference type="Pfam" id="PF00211">
    <property type="entry name" value="Guanylate_cyc"/>
    <property type="match status" value="1"/>
</dbReference>
<keyword evidence="8 18" id="KW-1133">Transmembrane helix</keyword>
<protein>
    <recommendedName>
        <fullName evidence="4 15">Guanylate cyclase</fullName>
        <ecNumber evidence="4 15">4.6.1.2</ecNumber>
    </recommendedName>
</protein>
<dbReference type="Gene3D" id="1.20.1070.10">
    <property type="entry name" value="Rhodopsin 7-helix transmembrane proteins"/>
    <property type="match status" value="1"/>
</dbReference>
<proteinExistence type="inferred from homology"/>
<dbReference type="InterPro" id="IPR011645">
    <property type="entry name" value="HNOB_dom_associated"/>
</dbReference>
<dbReference type="GO" id="GO:0004930">
    <property type="term" value="F:G protein-coupled receptor activity"/>
    <property type="evidence" value="ECO:0007669"/>
    <property type="project" value="InterPro"/>
</dbReference>
<keyword evidence="16" id="KW-0175">Coiled coil</keyword>
<dbReference type="InterPro" id="IPR018297">
    <property type="entry name" value="A/G_cyclase_CS"/>
</dbReference>
<evidence type="ECO:0000256" key="5">
    <source>
        <dbReference type="ARBA" id="ARBA00022692"/>
    </source>
</evidence>
<dbReference type="SUPFAM" id="SSF56436">
    <property type="entry name" value="C-type lectin-like"/>
    <property type="match status" value="1"/>
</dbReference>
<evidence type="ECO:0000256" key="3">
    <source>
        <dbReference type="ARBA" id="ARBA00008077"/>
    </source>
</evidence>
<dbReference type="InterPro" id="IPR016186">
    <property type="entry name" value="C-type_lectin-like/link_sf"/>
</dbReference>
<evidence type="ECO:0000259" key="21">
    <source>
        <dbReference type="PROSITE" id="PS50125"/>
    </source>
</evidence>
<evidence type="ECO:0000313" key="24">
    <source>
        <dbReference type="EMBL" id="CAF3014586.1"/>
    </source>
</evidence>
<dbReference type="Gene3D" id="1.10.510.10">
    <property type="entry name" value="Transferase(Phosphotransferase) domain 1"/>
    <property type="match status" value="1"/>
</dbReference>
<dbReference type="PROSITE" id="PS00452">
    <property type="entry name" value="GUANYLATE_CYCLASE_1"/>
    <property type="match status" value="1"/>
</dbReference>
<feature type="transmembrane region" description="Helical" evidence="18">
    <location>
        <begin position="1705"/>
        <end position="1727"/>
    </location>
</feature>
<dbReference type="Pfam" id="PF07714">
    <property type="entry name" value="PK_Tyr_Ser-Thr"/>
    <property type="match status" value="1"/>
</dbReference>
<organism evidence="24 25">
    <name type="scientific">Rotaria socialis</name>
    <dbReference type="NCBI Taxonomy" id="392032"/>
    <lineage>
        <taxon>Eukaryota</taxon>
        <taxon>Metazoa</taxon>
        <taxon>Spiralia</taxon>
        <taxon>Gnathifera</taxon>
        <taxon>Rotifera</taxon>
        <taxon>Eurotatoria</taxon>
        <taxon>Bdelloidea</taxon>
        <taxon>Philodinida</taxon>
        <taxon>Philodinidae</taxon>
        <taxon>Rotaria</taxon>
    </lineage>
</organism>
<gene>
    <name evidence="24" type="ORF">TIS948_LOCUS2123</name>
</gene>
<name>A0A817L7M4_9BILA</name>
<dbReference type="CDD" id="cd07302">
    <property type="entry name" value="CHD"/>
    <property type="match status" value="1"/>
</dbReference>
<comment type="similarity">
    <text evidence="3">Belongs to the G-protein coupled receptor Fz/Smo family.</text>
</comment>
<dbReference type="Pfam" id="PF00002">
    <property type="entry name" value="7tm_2"/>
    <property type="match status" value="1"/>
</dbReference>
<dbReference type="PROSITE" id="PS50125">
    <property type="entry name" value="GUANYLATE_CYCLASE_2"/>
    <property type="match status" value="1"/>
</dbReference>
<evidence type="ECO:0000256" key="4">
    <source>
        <dbReference type="ARBA" id="ARBA00012202"/>
    </source>
</evidence>
<dbReference type="InterPro" id="IPR001304">
    <property type="entry name" value="C-type_lectin-like"/>
</dbReference>
<dbReference type="InterPro" id="IPR016187">
    <property type="entry name" value="CTDL_fold"/>
</dbReference>
<keyword evidence="10" id="KW-1015">Disulfide bond</keyword>
<dbReference type="SMART" id="SM00303">
    <property type="entry name" value="GPS"/>
    <property type="match status" value="1"/>
</dbReference>
<evidence type="ECO:0000256" key="1">
    <source>
        <dbReference type="ARBA" id="ARBA00004141"/>
    </source>
</evidence>
<feature type="transmembrane region" description="Helical" evidence="18">
    <location>
        <begin position="1783"/>
        <end position="1804"/>
    </location>
</feature>
<dbReference type="InterPro" id="IPR000203">
    <property type="entry name" value="GPS"/>
</dbReference>
<keyword evidence="9 18" id="KW-0472">Membrane</keyword>
<evidence type="ECO:0000256" key="18">
    <source>
        <dbReference type="SAM" id="Phobius"/>
    </source>
</evidence>
<evidence type="ECO:0000256" key="16">
    <source>
        <dbReference type="SAM" id="Coils"/>
    </source>
</evidence>
<dbReference type="InterPro" id="IPR057244">
    <property type="entry name" value="GAIN_B"/>
</dbReference>
<dbReference type="InterPro" id="IPR000539">
    <property type="entry name" value="Frizzled/Smoothened_7TM"/>
</dbReference>
<dbReference type="GO" id="GO:0001653">
    <property type="term" value="F:peptide receptor activity"/>
    <property type="evidence" value="ECO:0007669"/>
    <property type="project" value="TreeGrafter"/>
</dbReference>
<dbReference type="Gene3D" id="3.30.70.1230">
    <property type="entry name" value="Nucleotide cyclase"/>
    <property type="match status" value="1"/>
</dbReference>
<feature type="transmembrane region" description="Helical" evidence="18">
    <location>
        <begin position="1627"/>
        <end position="1654"/>
    </location>
</feature>
<feature type="transmembrane region" description="Helical" evidence="18">
    <location>
        <begin position="1854"/>
        <end position="1876"/>
    </location>
</feature>
<dbReference type="PANTHER" id="PTHR11920">
    <property type="entry name" value="GUANYLYL CYCLASE"/>
    <property type="match status" value="1"/>
</dbReference>
<evidence type="ECO:0000256" key="8">
    <source>
        <dbReference type="ARBA" id="ARBA00022989"/>
    </source>
</evidence>
<dbReference type="InterPro" id="IPR000719">
    <property type="entry name" value="Prot_kinase_dom"/>
</dbReference>
<evidence type="ECO:0000259" key="19">
    <source>
        <dbReference type="PROSITE" id="PS50011"/>
    </source>
</evidence>
<dbReference type="InterPro" id="IPR050401">
    <property type="entry name" value="Cyclic_nucleotide_synthase"/>
</dbReference>
<dbReference type="SMART" id="SM01330">
    <property type="entry name" value="Frizzled"/>
    <property type="match status" value="1"/>
</dbReference>
<dbReference type="SUPFAM" id="SSF55073">
    <property type="entry name" value="Nucleotide cyclase"/>
    <property type="match status" value="1"/>
</dbReference>